<keyword evidence="2" id="KW-1185">Reference proteome</keyword>
<protein>
    <submittedName>
        <fullName evidence="1">Uncharacterized protein</fullName>
    </submittedName>
</protein>
<evidence type="ECO:0000313" key="1">
    <source>
        <dbReference type="EMBL" id="KAI9903915.1"/>
    </source>
</evidence>
<proteinExistence type="predicted"/>
<accession>A0ACC0VDK9</accession>
<comment type="caution">
    <text evidence="1">The sequence shown here is derived from an EMBL/GenBank/DDBJ whole genome shotgun (WGS) entry which is preliminary data.</text>
</comment>
<evidence type="ECO:0000313" key="2">
    <source>
        <dbReference type="Proteomes" id="UP001163324"/>
    </source>
</evidence>
<name>A0ACC0VDK9_9HYPO</name>
<gene>
    <name evidence="1" type="ORF">N3K66_000444</name>
</gene>
<dbReference type="Proteomes" id="UP001163324">
    <property type="component" value="Chromosome 1"/>
</dbReference>
<dbReference type="EMBL" id="CM047940">
    <property type="protein sequence ID" value="KAI9903915.1"/>
    <property type="molecule type" value="Genomic_DNA"/>
</dbReference>
<organism evidence="1 2">
    <name type="scientific">Trichothecium roseum</name>
    <dbReference type="NCBI Taxonomy" id="47278"/>
    <lineage>
        <taxon>Eukaryota</taxon>
        <taxon>Fungi</taxon>
        <taxon>Dikarya</taxon>
        <taxon>Ascomycota</taxon>
        <taxon>Pezizomycotina</taxon>
        <taxon>Sordariomycetes</taxon>
        <taxon>Hypocreomycetidae</taxon>
        <taxon>Hypocreales</taxon>
        <taxon>Hypocreales incertae sedis</taxon>
        <taxon>Trichothecium</taxon>
    </lineage>
</organism>
<reference evidence="1" key="1">
    <citation type="submission" date="2022-10" db="EMBL/GenBank/DDBJ databases">
        <title>Complete Genome of Trichothecium roseum strain YXFP-22015, a Plant Pathogen Isolated from Citrus.</title>
        <authorList>
            <person name="Wang Y."/>
            <person name="Zhu L."/>
        </authorList>
    </citation>
    <scope>NUCLEOTIDE SEQUENCE</scope>
    <source>
        <strain evidence="1">YXFP-22015</strain>
    </source>
</reference>
<sequence length="769" mass="83917">MAPTDSAATAGTKRSQGPAPTLTPGKKRKLDETSVNVNPPARSGPFNAITSAISGVFGFSRPAANGLVPPPGQIGSGGPVATPRPAIKLAALKGTIWDTEQKPRLVAKKATTPKSARTTKSPGKKTPASQRGRGATVNDSPSKPKSAKREADETDFDDELSAAEPGSAKKPLAGKRLFPAGTGAASPAPKSILSPTKRRGRPPKSVSFNKTPNGEVFFDDLPKSASAKKTPGRKPKVQEEVVEDIVCGICSKPNSRAPNEIVLCDNCDFAVHQLCYGLEEVPKGDWLCKSCDQEDVLRVAKGSGPQPLAQPVEVPDIPNLEQHLRSYQRVLLDRCAGRRRIEMFGHEEVHEKAKQVVEQTVVAGEGNSMLLIGARGSGKTTMLENIITDLSREYRRDFHVVRLNGFIHTDDKLALKEIWRQLGKEMEVEDDLMNRTNYADTMASLLALLSHPSEIMGTDEGITSQSVVFIIDEFDMFAAHPRQTLLYNLFDTAQSRKAPIAVLGCTTRLDVVEMLEKRVKSRFSHRYVYLPQPKSLPAYWQLCRQGLVISRERADKEGIDTTIDGYDEFHAYWSAKIDDLYRQRAFQELLQYHFYTTKSASAFFAEWVLPLSSLSPTNLVLSVPSIASEETSLVPPDSRMHLLATLSDLELSLLIAAARLDIIAHTDTVNFAMAYDEYSSLMGRQRVQSASSGLLAAANNVRVWNRGVAGIAWEKLVQLGILVPSGLGGGKSLGQGGLEGRMWKVDVALEEIPGAVKLGSMLAKWCREI</sequence>